<dbReference type="Gene3D" id="3.40.50.300">
    <property type="entry name" value="P-loop containing nucleotide triphosphate hydrolases"/>
    <property type="match status" value="1"/>
</dbReference>
<keyword evidence="6" id="KW-0472">Membrane</keyword>
<evidence type="ECO:0000256" key="5">
    <source>
        <dbReference type="ARBA" id="ARBA00022840"/>
    </source>
</evidence>
<dbReference type="InterPro" id="IPR003593">
    <property type="entry name" value="AAA+_ATPase"/>
</dbReference>
<dbReference type="AlphaFoldDB" id="A0A9X3FNW6"/>
<evidence type="ECO:0000259" key="7">
    <source>
        <dbReference type="PROSITE" id="PS50893"/>
    </source>
</evidence>
<proteinExistence type="predicted"/>
<dbReference type="RefSeq" id="WP_268751610.1">
    <property type="nucleotide sequence ID" value="NZ_JAPRFQ010000001.1"/>
</dbReference>
<dbReference type="GO" id="GO:0015424">
    <property type="term" value="F:ABC-type amino acid transporter activity"/>
    <property type="evidence" value="ECO:0007669"/>
    <property type="project" value="InterPro"/>
</dbReference>
<name>A0A9X3FNW6_9LACT</name>
<dbReference type="InterPro" id="IPR027417">
    <property type="entry name" value="P-loop_NTPase"/>
</dbReference>
<evidence type="ECO:0000256" key="6">
    <source>
        <dbReference type="ARBA" id="ARBA00023136"/>
    </source>
</evidence>
<keyword evidence="5 8" id="KW-0067">ATP-binding</keyword>
<dbReference type="PROSITE" id="PS50893">
    <property type="entry name" value="ABC_TRANSPORTER_2"/>
    <property type="match status" value="1"/>
</dbReference>
<sequence length="250" mass="27544">MIQLSGIRKSYGNQEVLKGVDLTVNDGDVVALIGPSGTGKTTLLRTINFLEPADQGTIQIADQTLDVAKANQEDIIKLRRKTAMVFQNYALFKHKTVLENVLEGLEVVQKKSHDQALAIAKAEIERVGLSDKLNAYPKELSGGQQQRIGIARALALQPEVLLLDEPTSSLDPETSVEVLRILQEVAQSGITMIIATHEMAFAENVSNQVVFMESGRIVEQASPDQIFNHAKEARTAKFVREISHDIFNEE</sequence>
<feature type="domain" description="ABC transporter" evidence="7">
    <location>
        <begin position="2"/>
        <end position="239"/>
    </location>
</feature>
<gene>
    <name evidence="8" type="ORF">OW157_01740</name>
</gene>
<keyword evidence="9" id="KW-1185">Reference proteome</keyword>
<comment type="caution">
    <text evidence="8">The sequence shown here is derived from an EMBL/GenBank/DDBJ whole genome shotgun (WGS) entry which is preliminary data.</text>
</comment>
<dbReference type="InterPro" id="IPR030679">
    <property type="entry name" value="ABC_ATPase_HisP-typ"/>
</dbReference>
<evidence type="ECO:0000256" key="3">
    <source>
        <dbReference type="ARBA" id="ARBA00022475"/>
    </source>
</evidence>
<accession>A0A9X3FNW6</accession>
<reference evidence="8" key="1">
    <citation type="submission" date="2022-12" db="EMBL/GenBank/DDBJ databases">
        <title>Description and comparative metabolic analysis of Aerococcus sp. nov., isolated from the feces of a pig.</title>
        <authorList>
            <person name="Chang Y.-H."/>
        </authorList>
    </citation>
    <scope>NUCLEOTIDE SEQUENCE</scope>
    <source>
        <strain evidence="8">YH-aer222</strain>
    </source>
</reference>
<dbReference type="PROSITE" id="PS00211">
    <property type="entry name" value="ABC_TRANSPORTER_1"/>
    <property type="match status" value="1"/>
</dbReference>
<keyword evidence="2" id="KW-0813">Transport</keyword>
<evidence type="ECO:0000256" key="2">
    <source>
        <dbReference type="ARBA" id="ARBA00022448"/>
    </source>
</evidence>
<keyword evidence="3" id="KW-1003">Cell membrane</keyword>
<dbReference type="Pfam" id="PF00005">
    <property type="entry name" value="ABC_tran"/>
    <property type="match status" value="1"/>
</dbReference>
<dbReference type="InterPro" id="IPR003439">
    <property type="entry name" value="ABC_transporter-like_ATP-bd"/>
</dbReference>
<dbReference type="GO" id="GO:0005886">
    <property type="term" value="C:plasma membrane"/>
    <property type="evidence" value="ECO:0007669"/>
    <property type="project" value="UniProtKB-SubCell"/>
</dbReference>
<comment type="subcellular location">
    <subcellularLocation>
        <location evidence="1">Cell membrane</location>
        <topology evidence="1">Peripheral membrane protein</topology>
    </subcellularLocation>
</comment>
<dbReference type="SUPFAM" id="SSF52540">
    <property type="entry name" value="P-loop containing nucleoside triphosphate hydrolases"/>
    <property type="match status" value="1"/>
</dbReference>
<dbReference type="GO" id="GO:0016887">
    <property type="term" value="F:ATP hydrolysis activity"/>
    <property type="evidence" value="ECO:0007669"/>
    <property type="project" value="InterPro"/>
</dbReference>
<protein>
    <submittedName>
        <fullName evidence="8">Amino acid ABC transporter ATP-binding protein</fullName>
    </submittedName>
</protein>
<dbReference type="PANTHER" id="PTHR43166:SF35">
    <property type="entry name" value="L-CYSTINE IMPORT ATP-BINDING PROTEIN TCYN"/>
    <property type="match status" value="1"/>
</dbReference>
<evidence type="ECO:0000313" key="9">
    <source>
        <dbReference type="Proteomes" id="UP001146670"/>
    </source>
</evidence>
<evidence type="ECO:0000256" key="4">
    <source>
        <dbReference type="ARBA" id="ARBA00022741"/>
    </source>
</evidence>
<dbReference type="SMART" id="SM00382">
    <property type="entry name" value="AAA"/>
    <property type="match status" value="1"/>
</dbReference>
<dbReference type="InterPro" id="IPR017871">
    <property type="entry name" value="ABC_transporter-like_CS"/>
</dbReference>
<dbReference type="Proteomes" id="UP001146670">
    <property type="component" value="Unassembled WGS sequence"/>
</dbReference>
<organism evidence="8 9">
    <name type="scientific">Aerococcus kribbianus</name>
    <dbReference type="NCBI Taxonomy" id="2999064"/>
    <lineage>
        <taxon>Bacteria</taxon>
        <taxon>Bacillati</taxon>
        <taxon>Bacillota</taxon>
        <taxon>Bacilli</taxon>
        <taxon>Lactobacillales</taxon>
        <taxon>Aerococcaceae</taxon>
        <taxon>Aerococcus</taxon>
    </lineage>
</organism>
<evidence type="ECO:0000256" key="1">
    <source>
        <dbReference type="ARBA" id="ARBA00004202"/>
    </source>
</evidence>
<dbReference type="PANTHER" id="PTHR43166">
    <property type="entry name" value="AMINO ACID IMPORT ATP-BINDING PROTEIN"/>
    <property type="match status" value="1"/>
</dbReference>
<keyword evidence="4" id="KW-0547">Nucleotide-binding</keyword>
<dbReference type="EMBL" id="JAPRFR010000001">
    <property type="protein sequence ID" value="MCZ0725286.1"/>
    <property type="molecule type" value="Genomic_DNA"/>
</dbReference>
<dbReference type="GO" id="GO:0005524">
    <property type="term" value="F:ATP binding"/>
    <property type="evidence" value="ECO:0007669"/>
    <property type="project" value="UniProtKB-KW"/>
</dbReference>
<evidence type="ECO:0000313" key="8">
    <source>
        <dbReference type="EMBL" id="MCZ0725286.1"/>
    </source>
</evidence>
<dbReference type="PIRSF" id="PIRSF039085">
    <property type="entry name" value="ABC_ATPase_HisP"/>
    <property type="match status" value="1"/>
</dbReference>
<dbReference type="InterPro" id="IPR050086">
    <property type="entry name" value="MetN_ABC_transporter-like"/>
</dbReference>